<feature type="domain" description="Right handed beta helix" evidence="2">
    <location>
        <begin position="389"/>
        <end position="501"/>
    </location>
</feature>
<dbReference type="InterPro" id="IPR012334">
    <property type="entry name" value="Pectin_lyas_fold"/>
</dbReference>
<protein>
    <submittedName>
        <fullName evidence="3">Pectate lyase superfamily protein</fullName>
    </submittedName>
</protein>
<feature type="domain" description="Rhamnogalacturonase A/B/Epimerase-like pectate lyase" evidence="1">
    <location>
        <begin position="226"/>
        <end position="274"/>
    </location>
</feature>
<dbReference type="RefSeq" id="WP_005982773.1">
    <property type="nucleotide sequence ID" value="NZ_AOSV01000001.1"/>
</dbReference>
<dbReference type="GO" id="GO:0016829">
    <property type="term" value="F:lyase activity"/>
    <property type="evidence" value="ECO:0007669"/>
    <property type="project" value="UniProtKB-KW"/>
</dbReference>
<dbReference type="PATRIC" id="fig|1262666.3.peg.36"/>
<gene>
    <name evidence="3" type="ORF">PCS_00037</name>
</gene>
<dbReference type="Proteomes" id="UP000011922">
    <property type="component" value="Unassembled WGS sequence"/>
</dbReference>
<evidence type="ECO:0000259" key="1">
    <source>
        <dbReference type="Pfam" id="PF12708"/>
    </source>
</evidence>
<dbReference type="SUPFAM" id="SSF51126">
    <property type="entry name" value="Pectin lyase-like"/>
    <property type="match status" value="1"/>
</dbReference>
<comment type="caution">
    <text evidence="3">The sequence shown here is derived from an EMBL/GenBank/DDBJ whole genome shotgun (WGS) entry which is preliminary data.</text>
</comment>
<dbReference type="EMBL" id="AOSV01000001">
    <property type="protein sequence ID" value="EMG39151.1"/>
    <property type="molecule type" value="Genomic_DNA"/>
</dbReference>
<dbReference type="InterPro" id="IPR011050">
    <property type="entry name" value="Pectin_lyase_fold/virulence"/>
</dbReference>
<accession>M5Q389</accession>
<dbReference type="InterPro" id="IPR024535">
    <property type="entry name" value="RHGA/B-epi-like_pectate_lyase"/>
</dbReference>
<evidence type="ECO:0000313" key="4">
    <source>
        <dbReference type="Proteomes" id="UP000011922"/>
    </source>
</evidence>
<evidence type="ECO:0000313" key="3">
    <source>
        <dbReference type="EMBL" id="EMG39151.1"/>
    </source>
</evidence>
<organism evidence="3 4">
    <name type="scientific">Desulfocurvibacter africanus PCS</name>
    <dbReference type="NCBI Taxonomy" id="1262666"/>
    <lineage>
        <taxon>Bacteria</taxon>
        <taxon>Pseudomonadati</taxon>
        <taxon>Thermodesulfobacteriota</taxon>
        <taxon>Desulfovibrionia</taxon>
        <taxon>Desulfovibrionales</taxon>
        <taxon>Desulfovibrionaceae</taxon>
        <taxon>Desulfocurvibacter</taxon>
    </lineage>
</organism>
<proteinExistence type="predicted"/>
<dbReference type="Pfam" id="PF12708">
    <property type="entry name" value="Pect-lyase_RHGA_epim"/>
    <property type="match status" value="1"/>
</dbReference>
<name>M5Q389_DESAF</name>
<dbReference type="Gene3D" id="2.160.20.10">
    <property type="entry name" value="Single-stranded right-handed beta-helix, Pectin lyase-like"/>
    <property type="match status" value="1"/>
</dbReference>
<keyword evidence="3" id="KW-0456">Lyase</keyword>
<dbReference type="InterPro" id="IPR039448">
    <property type="entry name" value="Beta_helix"/>
</dbReference>
<dbReference type="Pfam" id="PF13229">
    <property type="entry name" value="Beta_helix"/>
    <property type="match status" value="1"/>
</dbReference>
<sequence>MPALFSNNASARLAAEAASWHTTLTLESGQGALFPQPDADLGEWFAATLADASGTLEIVRVTARQDDALTVERGQEGTIPSPFAANDLLELRPTAASLDGFVQREELEPDRPSRLKGAWFVAADSDILDHGDATVRGSLAWVLAQVGAARAEVSLPGGHTYVVRTSLSVPDNVTLVVGRGAVLDLALNVVLTLDCDLRAGAQAVFAGSGSVEGRMGGRAVLPHWWGARGDGATDDSEALGKALAFPAVRFPAGTYLVSRSLALSGHSALMGAGLPAAFMDWETDWQQEKPGYASRASVIQYKPGSHGALFDPADHVSFSGLVFRCGQVRTVDDAFLSGPASHLVLDGCRFENLESVAVDPLGSTSFGAMRMDGCIFVGCGTVLQGALVDCRISGCVFTTCDLCIDTGEGSGFNLVTGNRFEWNKQAVRVYRGRANVLSSNIFDASEKAAILLHQAKDQLVQGNIFWRNGRGGSEAGNRSHIAVLESCADNVIRHNTFLRGAPDGGEDAQWPRFVLEFISAPATRTVFTGNAAINGCLDMPVYDAWWNSQATLIADDVHIRGIGNPGQDSDQLIEMLKRLAFVADAPVNVHLYEDRRFTVYTDLTADKIRLVGHDNVTLTDTTGQAHSLLEVENLAYGPSFLGRASAMRASSAPTLGYWRHGSLVWNTAPGVGQPLGWVCTAAGSPGTWVGFATLA</sequence>
<evidence type="ECO:0000259" key="2">
    <source>
        <dbReference type="Pfam" id="PF13229"/>
    </source>
</evidence>
<dbReference type="AlphaFoldDB" id="M5Q389"/>
<reference evidence="3 4" key="1">
    <citation type="journal article" date="2013" name="Genome Announc.">
        <title>Draft Genome Sequence for Desulfovibrio africanus Strain PCS.</title>
        <authorList>
            <person name="Brown S.D."/>
            <person name="Utturkar S.M."/>
            <person name="Arkin A.P."/>
            <person name="Deutschbauer A.M."/>
            <person name="Elias D.A."/>
            <person name="Hazen T.C."/>
            <person name="Chakraborty R."/>
        </authorList>
    </citation>
    <scope>NUCLEOTIDE SEQUENCE [LARGE SCALE GENOMIC DNA]</scope>
    <source>
        <strain evidence="3 4">PCS</strain>
    </source>
</reference>